<dbReference type="Pfam" id="PF02260">
    <property type="entry name" value="FATC"/>
    <property type="match status" value="1"/>
</dbReference>
<evidence type="ECO:0000313" key="4">
    <source>
        <dbReference type="EMBL" id="EGV99736.1"/>
    </source>
</evidence>
<dbReference type="InterPro" id="IPR014009">
    <property type="entry name" value="PIK_FAT"/>
</dbReference>
<proteinExistence type="predicted"/>
<accession>G3HFQ2</accession>
<feature type="domain" description="FATC" evidence="3">
    <location>
        <begin position="1608"/>
        <end position="1640"/>
    </location>
</feature>
<dbReference type="GO" id="GO:0004674">
    <property type="term" value="F:protein serine/threonine kinase activity"/>
    <property type="evidence" value="ECO:0007669"/>
    <property type="project" value="InterPro"/>
</dbReference>
<feature type="region of interest" description="Disordered" evidence="1">
    <location>
        <begin position="868"/>
        <end position="893"/>
    </location>
</feature>
<dbReference type="Proteomes" id="UP000001075">
    <property type="component" value="Unassembled WGS sequence"/>
</dbReference>
<keyword evidence="4" id="KW-0418">Kinase</keyword>
<dbReference type="GO" id="GO:0006974">
    <property type="term" value="P:DNA damage response"/>
    <property type="evidence" value="ECO:0007669"/>
    <property type="project" value="InterPro"/>
</dbReference>
<dbReference type="InterPro" id="IPR003152">
    <property type="entry name" value="FATC_dom"/>
</dbReference>
<evidence type="ECO:0000259" key="2">
    <source>
        <dbReference type="PROSITE" id="PS51189"/>
    </source>
</evidence>
<sequence length="1640" mass="187181">MKKPFDYREVHSVKEDADENLMEAQGPSSTSLFSDYPASTLNDANDSGENQSTVGAMNPLTADYLSKQDHLLLDMLRFLCLCVTASQNNTVSFRAADIRRKLLMLLDSSTLDLTKSLHLHMYLGLLKDLPGREHSLPMEDVDELLKPLSSCYKVLIPHLVIRSQFDEVKSIANQIQKCWKSLLIDCFPKILVHILPYFAYEGTGDSSITQKREIATMVYDTLKGEDLLGKQIDQVFISNLPEIVVELLMTLHETADSDASQSTDLSDFSGDLDPAPNPPYFPSHVIKATFAYISNCHKTKFKSILEILSKIPDSYQKILLAICEQAAETNNVYKKHRILKIYHLFVSLLLKDMKSGLGGAWAFVLRDVIYTLIHYINKRPSHFTDVSLRSFSLCCDLLSRVCHTAVTHCKDALENHLHVIVGTLIPLVDYQEVQEQVLDLLKYLVIENKDNENLFVMIKLLDPFPDHAVFKNLRLTQQKIKYSGGPFSLLEEINHFLSVSAYNPLPLTRLEGLKDLRRQLEQHKDQMLALMRASQDNPQDGIVVKLVVSLLQLSKMAVNQTGEREVLEAVGRCLGEIGPLDFSTIAVQHKKDTSYTEAHGLPEDKELQWTLIMLTTLNNTLVENSVKIRSAAATCLKNILATKTGHSFWETYKMSEDPMLTYLQPFRTSRKKFLEVPRFVKEDAFEGLDDVNLWVPQSESHDIWIKALTCAFLDSGGIKSEVLQLLKPMCEVKPDFCQTVLPYLIHDVLLQNTHESWRTLLSTHVRGFFTSCFKHFSQASRSATPANSDSEPEHFLRCCLDKNSQRTMLAVVDYMRRQKRPSSGTAFDDAFWLDLNYLEVAKVAQSCAAHFTALLYVEIYSDKKSMDEQEKRSPTFEEGSQGTTISSLSEKSKEETGISLQDLLLEIYRSIGEPDSLYGCGGGKMLQPLTRIRTYEHEAMWGKALVTYDLETTISSSTRQSGIIQALQNLGLSHILSIYLKGLDHENREWCAELQELYYQAAWRNMQWDLCSSANQELEGASYHESLYNALQSLRNNEFSTFYESLRYARVKEVEELCKGSLESVYSLYPILSRLQALGELENMGELFSRSVTDRDCSEVYLKWQKHSQLLKDSDFSFQEPLMALRTVILEILVQKEMENSQGGCSKDMLTKHLVEFSVLARTFKNTQLPERAIFKIKQYNSAICGVSEWHLEEAQVFWAKKEQSLALNILKQMIKKLDSSFKEVCAWLMKVAGSYDGKSSELRNGQMKAFLSLARFSDTQYQRIENYMKSSEFENKQALLKRAKEEVGLLREHKIQTNRYTVKVQRELELDECALRALKEDRKRFLCKAVENYISCLLSGEEQDMWVFRLCSLWLENSGVPEVNGMMKANGMKISSYKFLPLMYQLAARMGTKMMGGLGFHEVLNNLISRISMDHPHHTLFIILALANANKDELLSKPEAARRSRITKNAPKESSQLDEDRTEAATKIIHTIRRERCKMVKDMEALCDAYIILANLDASQWRSQRKGINIPTNQPITKLKNLEDVVVPTMEIKVLLYDPLFDWTMNPLKALYLQQRPEDETDLHSTPNAEDQECKRSLSDIDQSFNKVAERVLMRLQEKLKGVEEGTVLSVGGQVNLLIQQAMDPKNLSRLFPGWKAWV</sequence>
<feature type="domain" description="FAT" evidence="2">
    <location>
        <begin position="839"/>
        <end position="1430"/>
    </location>
</feature>
<dbReference type="GlyGen" id="G3HFQ2">
    <property type="glycosylation" value="1 site"/>
</dbReference>
<dbReference type="InParanoid" id="G3HFQ2"/>
<organism evidence="4 5">
    <name type="scientific">Cricetulus griseus</name>
    <name type="common">Chinese hamster</name>
    <name type="synonym">Cricetulus barabensis griseus</name>
    <dbReference type="NCBI Taxonomy" id="10029"/>
    <lineage>
        <taxon>Eukaryota</taxon>
        <taxon>Metazoa</taxon>
        <taxon>Chordata</taxon>
        <taxon>Craniata</taxon>
        <taxon>Vertebrata</taxon>
        <taxon>Euteleostomi</taxon>
        <taxon>Mammalia</taxon>
        <taxon>Eutheria</taxon>
        <taxon>Euarchontoglires</taxon>
        <taxon>Glires</taxon>
        <taxon>Rodentia</taxon>
        <taxon>Myomorpha</taxon>
        <taxon>Muroidea</taxon>
        <taxon>Cricetidae</taxon>
        <taxon>Cricetinae</taxon>
        <taxon>Cricetulus</taxon>
    </lineage>
</organism>
<gene>
    <name evidence="4" type="ORF">I79_009416</name>
</gene>
<feature type="region of interest" description="Disordered" evidence="1">
    <location>
        <begin position="1441"/>
        <end position="1462"/>
    </location>
</feature>
<feature type="compositionally biased region" description="Polar residues" evidence="1">
    <location>
        <begin position="878"/>
        <end position="889"/>
    </location>
</feature>
<dbReference type="eggNOG" id="KOG0892">
    <property type="taxonomic scope" value="Eukaryota"/>
</dbReference>
<feature type="region of interest" description="Disordered" evidence="1">
    <location>
        <begin position="16"/>
        <end position="53"/>
    </location>
</feature>
<dbReference type="InterPro" id="IPR038980">
    <property type="entry name" value="ATM_plant"/>
</dbReference>
<dbReference type="PROSITE" id="PS51190">
    <property type="entry name" value="FATC"/>
    <property type="match status" value="1"/>
</dbReference>
<evidence type="ECO:0000256" key="1">
    <source>
        <dbReference type="SAM" id="MobiDB-lite"/>
    </source>
</evidence>
<evidence type="ECO:0000313" key="5">
    <source>
        <dbReference type="Proteomes" id="UP000001075"/>
    </source>
</evidence>
<dbReference type="STRING" id="10029.G3HFQ2"/>
<dbReference type="PANTHER" id="PTHR37079">
    <property type="entry name" value="SERINE/THREONINE-PROTEIN KINASE ATM"/>
    <property type="match status" value="1"/>
</dbReference>
<feature type="compositionally biased region" description="Polar residues" evidence="1">
    <location>
        <begin position="26"/>
        <end position="53"/>
    </location>
</feature>
<dbReference type="SUPFAM" id="SSF48371">
    <property type="entry name" value="ARM repeat"/>
    <property type="match status" value="1"/>
</dbReference>
<dbReference type="InterPro" id="IPR016024">
    <property type="entry name" value="ARM-type_fold"/>
</dbReference>
<dbReference type="FunCoup" id="G3HFQ2">
    <property type="interactions" value="2832"/>
</dbReference>
<dbReference type="Pfam" id="PF02259">
    <property type="entry name" value="FAT"/>
    <property type="match status" value="1"/>
</dbReference>
<keyword evidence="4" id="KW-0808">Transferase</keyword>
<dbReference type="EMBL" id="JH000333">
    <property type="protein sequence ID" value="EGV99736.1"/>
    <property type="molecule type" value="Genomic_DNA"/>
</dbReference>
<dbReference type="PROSITE" id="PS51189">
    <property type="entry name" value="FAT"/>
    <property type="match status" value="1"/>
</dbReference>
<dbReference type="SMART" id="SM01343">
    <property type="entry name" value="FATC"/>
    <property type="match status" value="1"/>
</dbReference>
<protein>
    <submittedName>
        <fullName evidence="4">Serine-protein kinase ATM</fullName>
    </submittedName>
</protein>
<evidence type="ECO:0000259" key="3">
    <source>
        <dbReference type="PROSITE" id="PS51190"/>
    </source>
</evidence>
<reference evidence="5" key="1">
    <citation type="journal article" date="2011" name="Nat. Biotechnol.">
        <title>The genomic sequence of the Chinese hamster ovary (CHO)-K1 cell line.</title>
        <authorList>
            <person name="Xu X."/>
            <person name="Nagarajan H."/>
            <person name="Lewis N.E."/>
            <person name="Pan S."/>
            <person name="Cai Z."/>
            <person name="Liu X."/>
            <person name="Chen W."/>
            <person name="Xie M."/>
            <person name="Wang W."/>
            <person name="Hammond S."/>
            <person name="Andersen M.R."/>
            <person name="Neff N."/>
            <person name="Passarelli B."/>
            <person name="Koh W."/>
            <person name="Fan H.C."/>
            <person name="Wang J."/>
            <person name="Gui Y."/>
            <person name="Lee K.H."/>
            <person name="Betenbaugh M.J."/>
            <person name="Quake S.R."/>
            <person name="Famili I."/>
            <person name="Palsson B.O."/>
            <person name="Wang J."/>
        </authorList>
    </citation>
    <scope>NUCLEOTIDE SEQUENCE [LARGE SCALE GENOMIC DNA]</scope>
    <source>
        <strain evidence="5">CHO K1 cell line</strain>
    </source>
</reference>
<dbReference type="InterPro" id="IPR003151">
    <property type="entry name" value="PIK-rel_kinase_FAT"/>
</dbReference>
<dbReference type="PANTHER" id="PTHR37079:SF4">
    <property type="entry name" value="SERINE_THREONINE-PROTEIN KINASE ATM"/>
    <property type="match status" value="1"/>
</dbReference>
<name>G3HFQ2_CRIGR</name>